<name>A0ABQ7Q8J5_PLUXY</name>
<keyword evidence="3" id="KW-1185">Reference proteome</keyword>
<feature type="region of interest" description="Disordered" evidence="1">
    <location>
        <begin position="164"/>
        <end position="197"/>
    </location>
</feature>
<dbReference type="EMBL" id="JAHIBW010000019">
    <property type="protein sequence ID" value="KAG7301562.1"/>
    <property type="molecule type" value="Genomic_DNA"/>
</dbReference>
<evidence type="ECO:0000313" key="3">
    <source>
        <dbReference type="Proteomes" id="UP000823941"/>
    </source>
</evidence>
<evidence type="ECO:0000313" key="2">
    <source>
        <dbReference type="EMBL" id="KAG7301562.1"/>
    </source>
</evidence>
<dbReference type="Proteomes" id="UP000823941">
    <property type="component" value="Chromosome 19"/>
</dbReference>
<protein>
    <submittedName>
        <fullName evidence="2">Uncharacterized protein</fullName>
    </submittedName>
</protein>
<accession>A0ABQ7Q8J5</accession>
<feature type="compositionally biased region" description="Polar residues" evidence="1">
    <location>
        <begin position="121"/>
        <end position="130"/>
    </location>
</feature>
<sequence length="197" mass="21643">MEQVTEKKLIGEYVMVTRNVETEDLDGSPKKQGNHRGTPTDYSTSSQVVGSGSPKVSSPSHRSLAEIRGAYGDCTNTNKTYEGNDRGTATQYSTSSQVVDGGTRTSSSTSKIQSDVRESQFQHSQSSDINNAERLVSSERSLATSMNQHDIYQSHSSEMTMLRNQQVRGADTSSRITPSDSLTDGRYTKNDQCRNEL</sequence>
<feature type="compositionally biased region" description="Polar residues" evidence="1">
    <location>
        <begin position="164"/>
        <end position="182"/>
    </location>
</feature>
<feature type="region of interest" description="Disordered" evidence="1">
    <location>
        <begin position="18"/>
        <end position="131"/>
    </location>
</feature>
<organism evidence="2 3">
    <name type="scientific">Plutella xylostella</name>
    <name type="common">Diamondback moth</name>
    <name type="synonym">Plutella maculipennis</name>
    <dbReference type="NCBI Taxonomy" id="51655"/>
    <lineage>
        <taxon>Eukaryota</taxon>
        <taxon>Metazoa</taxon>
        <taxon>Ecdysozoa</taxon>
        <taxon>Arthropoda</taxon>
        <taxon>Hexapoda</taxon>
        <taxon>Insecta</taxon>
        <taxon>Pterygota</taxon>
        <taxon>Neoptera</taxon>
        <taxon>Endopterygota</taxon>
        <taxon>Lepidoptera</taxon>
        <taxon>Glossata</taxon>
        <taxon>Ditrysia</taxon>
        <taxon>Yponomeutoidea</taxon>
        <taxon>Plutellidae</taxon>
        <taxon>Plutella</taxon>
    </lineage>
</organism>
<reference evidence="2 3" key="1">
    <citation type="submission" date="2021-06" db="EMBL/GenBank/DDBJ databases">
        <title>A haploid diamondback moth (Plutella xylostella L.) genome assembly resolves 31 chromosomes and identifies a diamide resistance mutation.</title>
        <authorList>
            <person name="Ward C.M."/>
            <person name="Perry K.D."/>
            <person name="Baker G."/>
            <person name="Powis K."/>
            <person name="Heckel D.G."/>
            <person name="Baxter S.W."/>
        </authorList>
    </citation>
    <scope>NUCLEOTIDE SEQUENCE [LARGE SCALE GENOMIC DNA]</scope>
    <source>
        <strain evidence="2 3">LV</strain>
        <tissue evidence="2">Single pupa</tissue>
    </source>
</reference>
<proteinExistence type="predicted"/>
<feature type="compositionally biased region" description="Polar residues" evidence="1">
    <location>
        <begin position="74"/>
        <end position="113"/>
    </location>
</feature>
<comment type="caution">
    <text evidence="2">The sequence shown here is derived from an EMBL/GenBank/DDBJ whole genome shotgun (WGS) entry which is preliminary data.</text>
</comment>
<feature type="compositionally biased region" description="Basic and acidic residues" evidence="1">
    <location>
        <begin position="186"/>
        <end position="197"/>
    </location>
</feature>
<feature type="compositionally biased region" description="Polar residues" evidence="1">
    <location>
        <begin position="35"/>
        <end position="44"/>
    </location>
</feature>
<evidence type="ECO:0000256" key="1">
    <source>
        <dbReference type="SAM" id="MobiDB-lite"/>
    </source>
</evidence>
<gene>
    <name evidence="2" type="ORF">JYU34_014530</name>
</gene>
<feature type="compositionally biased region" description="Low complexity" evidence="1">
    <location>
        <begin position="45"/>
        <end position="60"/>
    </location>
</feature>